<name>A0A0P1FT93_9RHOB</name>
<proteinExistence type="predicted"/>
<dbReference type="OrthoDB" id="7876823at2"/>
<evidence type="ECO:0000256" key="1">
    <source>
        <dbReference type="SAM" id="Phobius"/>
    </source>
</evidence>
<reference evidence="2 4" key="2">
    <citation type="submission" date="2015-09" db="EMBL/GenBank/DDBJ databases">
        <authorList>
            <person name="Rodrigo-Torres L."/>
            <person name="Arahal D.R."/>
        </authorList>
    </citation>
    <scope>NUCLEOTIDE SEQUENCE [LARGE SCALE GENOMIC DNA]</scope>
    <source>
        <strain evidence="2 4">CECT 5118</strain>
    </source>
</reference>
<evidence type="ECO:0000313" key="4">
    <source>
        <dbReference type="Proteomes" id="UP000051086"/>
    </source>
</evidence>
<evidence type="ECO:0000313" key="3">
    <source>
        <dbReference type="EMBL" id="CUH71611.1"/>
    </source>
</evidence>
<keyword evidence="1" id="KW-0812">Transmembrane</keyword>
<keyword evidence="1" id="KW-0472">Membrane</keyword>
<feature type="transmembrane region" description="Helical" evidence="1">
    <location>
        <begin position="43"/>
        <end position="60"/>
    </location>
</feature>
<keyword evidence="4" id="KW-1185">Reference proteome</keyword>
<keyword evidence="1" id="KW-1133">Transmembrane helix</keyword>
<dbReference type="Proteomes" id="UP000051887">
    <property type="component" value="Unassembled WGS sequence"/>
</dbReference>
<evidence type="ECO:0000313" key="5">
    <source>
        <dbReference type="Proteomes" id="UP000051887"/>
    </source>
</evidence>
<dbReference type="EMBL" id="CYSC01000023">
    <property type="protein sequence ID" value="CUH71611.1"/>
    <property type="molecule type" value="Genomic_DNA"/>
</dbReference>
<accession>A0A0P1FT93</accession>
<sequence length="75" mass="8211">MMMQRREKGAYGQMISTLCFAGVGLFLLGEVMVTEGDPLRSLVMSFCALLSLAGALRFQIAKLADALPRWLGRSD</sequence>
<protein>
    <submittedName>
        <fullName evidence="3">Uncharacterized protein</fullName>
    </submittedName>
</protein>
<dbReference type="EMBL" id="CYSB01000011">
    <property type="protein sequence ID" value="CUH64544.1"/>
    <property type="molecule type" value="Genomic_DNA"/>
</dbReference>
<dbReference type="AlphaFoldDB" id="A0A0P1FT93"/>
<reference evidence="3 5" key="1">
    <citation type="submission" date="2015-09" db="EMBL/GenBank/DDBJ databases">
        <authorList>
            <consortium name="Swine Surveillance"/>
        </authorList>
    </citation>
    <scope>NUCLEOTIDE SEQUENCE [LARGE SCALE GENOMIC DNA]</scope>
    <source>
        <strain evidence="3 5">5120</strain>
    </source>
</reference>
<organism evidence="3 5">
    <name type="scientific">Thalassovita autumnalis</name>
    <dbReference type="NCBI Taxonomy" id="2072972"/>
    <lineage>
        <taxon>Bacteria</taxon>
        <taxon>Pseudomonadati</taxon>
        <taxon>Pseudomonadota</taxon>
        <taxon>Alphaproteobacteria</taxon>
        <taxon>Rhodobacterales</taxon>
        <taxon>Roseobacteraceae</taxon>
        <taxon>Thalassovita</taxon>
    </lineage>
</organism>
<dbReference type="RefSeq" id="WP_131727403.1">
    <property type="nucleotide sequence ID" value="NZ_CYSB01000011.1"/>
</dbReference>
<dbReference type="Proteomes" id="UP000051086">
    <property type="component" value="Unassembled WGS sequence"/>
</dbReference>
<evidence type="ECO:0000313" key="2">
    <source>
        <dbReference type="EMBL" id="CUH64544.1"/>
    </source>
</evidence>
<gene>
    <name evidence="2" type="ORF">TL5118_00921</name>
    <name evidence="3" type="ORF">TL5120_01400</name>
</gene>